<dbReference type="AlphaFoldDB" id="A0A2K9IXZ0"/>
<sequence>MNKVKKKIILFLLMLIAVFSVESTSIEATSNYDEGEYNLPFTVLKGDSNERSMTNDYLKSPGKLIVKNGKNIVQLTLKNSSWWKSFHIQSKPVTVVSESNDTRVVQFDVADLNQILDANIHVVVPDIDYDNKYNIRFQFDTSSLKMGDKTSSPANNESKNNVEAEKQSTDGTKHTGNKSEPEKNPKTSDNTPVFLLTATLFASGFVILREISVK</sequence>
<evidence type="ECO:0000259" key="9">
    <source>
        <dbReference type="PROSITE" id="PS50978"/>
    </source>
</evidence>
<dbReference type="PANTHER" id="PTHR37824">
    <property type="entry name" value="IRON-REGULATED SURFACE DETERMINANT PROTEIN C"/>
    <property type="match status" value="1"/>
</dbReference>
<feature type="chain" id="PRO_5038946693" evidence="8">
    <location>
        <begin position="23"/>
        <end position="214"/>
    </location>
</feature>
<protein>
    <submittedName>
        <fullName evidence="10">Iron-regulated surface determinant protein C</fullName>
    </submittedName>
</protein>
<dbReference type="GO" id="GO:0015886">
    <property type="term" value="P:heme transport"/>
    <property type="evidence" value="ECO:0007669"/>
    <property type="project" value="InterPro"/>
</dbReference>
<feature type="signal peptide" evidence="8">
    <location>
        <begin position="1"/>
        <end position="22"/>
    </location>
</feature>
<evidence type="ECO:0000256" key="7">
    <source>
        <dbReference type="SAM" id="MobiDB-lite"/>
    </source>
</evidence>
<organism evidence="10 11">
    <name type="scientific">Virgibacillus dokdonensis</name>
    <dbReference type="NCBI Taxonomy" id="302167"/>
    <lineage>
        <taxon>Bacteria</taxon>
        <taxon>Bacillati</taxon>
        <taxon>Bacillota</taxon>
        <taxon>Bacilli</taxon>
        <taxon>Bacillales</taxon>
        <taxon>Bacillaceae</taxon>
        <taxon>Virgibacillus</taxon>
    </lineage>
</organism>
<dbReference type="SUPFAM" id="SSF158911">
    <property type="entry name" value="NEAT domain-like"/>
    <property type="match status" value="1"/>
</dbReference>
<dbReference type="Gene3D" id="2.60.40.1850">
    <property type="match status" value="1"/>
</dbReference>
<accession>A0A2K9IXZ0</accession>
<dbReference type="SMART" id="SM00725">
    <property type="entry name" value="NEAT"/>
    <property type="match status" value="1"/>
</dbReference>
<name>A0A2K9IXZ0_9BACI</name>
<dbReference type="InterPro" id="IPR006635">
    <property type="entry name" value="NEAT_dom"/>
</dbReference>
<dbReference type="PANTHER" id="PTHR37824:SF1">
    <property type="entry name" value="IRON-REGULATED SURFACE DETERMINANT PROTEIN C"/>
    <property type="match status" value="1"/>
</dbReference>
<keyword evidence="4 8" id="KW-0732">Signal</keyword>
<feature type="compositionally biased region" description="Basic and acidic residues" evidence="7">
    <location>
        <begin position="160"/>
        <end position="186"/>
    </location>
</feature>
<dbReference type="InterPro" id="IPR050436">
    <property type="entry name" value="IsdA"/>
</dbReference>
<evidence type="ECO:0000256" key="5">
    <source>
        <dbReference type="ARBA" id="ARBA00023004"/>
    </source>
</evidence>
<dbReference type="GO" id="GO:0030492">
    <property type="term" value="F:hemoglobin binding"/>
    <property type="evidence" value="ECO:0007669"/>
    <property type="project" value="InterPro"/>
</dbReference>
<evidence type="ECO:0000313" key="10">
    <source>
        <dbReference type="EMBL" id="AUJ24294.1"/>
    </source>
</evidence>
<dbReference type="InterPro" id="IPR019909">
    <property type="entry name" value="Haem_uptake_protein_IsdC"/>
</dbReference>
<comment type="subcellular location">
    <subcellularLocation>
        <location evidence="1">Secreted</location>
        <location evidence="1">Cell wall</location>
        <topology evidence="1">Peptidoglycan-anchor</topology>
    </subcellularLocation>
</comment>
<reference evidence="11" key="1">
    <citation type="submission" date="2016-11" db="EMBL/GenBank/DDBJ databases">
        <title>Complete genome sequence of Virgibacillus pantothenticus 21D, a halophilic bacterium isolated from the deep hypersaline anoxic basin Discovery in the Mediterranean Sea.</title>
        <authorList>
            <person name="Zeaiter Z."/>
            <person name="Booth J.M."/>
            <person name="Prosdocimi E.M."/>
            <person name="Mapelli F."/>
            <person name="Fusi M."/>
            <person name="Daffonchio D."/>
            <person name="Borin S."/>
            <person name="Crotti E."/>
        </authorList>
    </citation>
    <scope>NUCLEOTIDE SEQUENCE [LARGE SCALE GENOMIC DNA]</scope>
    <source>
        <strain evidence="11">21D</strain>
    </source>
</reference>
<evidence type="ECO:0000313" key="11">
    <source>
        <dbReference type="Proteomes" id="UP000234237"/>
    </source>
</evidence>
<dbReference type="NCBIfam" id="TIGR03656">
    <property type="entry name" value="IsdC"/>
    <property type="match status" value="1"/>
</dbReference>
<evidence type="ECO:0000256" key="8">
    <source>
        <dbReference type="SAM" id="SignalP"/>
    </source>
</evidence>
<proteinExistence type="predicted"/>
<dbReference type="KEGG" id="vpn:A21D_01195"/>
<dbReference type="EMBL" id="CP018622">
    <property type="protein sequence ID" value="AUJ24294.1"/>
    <property type="molecule type" value="Genomic_DNA"/>
</dbReference>
<keyword evidence="3" id="KW-0964">Secreted</keyword>
<gene>
    <name evidence="10" type="primary">isdC_1</name>
    <name evidence="10" type="ORF">A21D_01195</name>
</gene>
<dbReference type="GO" id="GO:0009274">
    <property type="term" value="C:peptidoglycan-based cell wall"/>
    <property type="evidence" value="ECO:0007669"/>
    <property type="project" value="InterPro"/>
</dbReference>
<evidence type="ECO:0000256" key="2">
    <source>
        <dbReference type="ARBA" id="ARBA00022512"/>
    </source>
</evidence>
<keyword evidence="6" id="KW-0572">Peptidoglycan-anchor</keyword>
<evidence type="ECO:0000256" key="3">
    <source>
        <dbReference type="ARBA" id="ARBA00022525"/>
    </source>
</evidence>
<evidence type="ECO:0000256" key="4">
    <source>
        <dbReference type="ARBA" id="ARBA00022729"/>
    </source>
</evidence>
<keyword evidence="2" id="KW-0134">Cell wall</keyword>
<dbReference type="Pfam" id="PF05031">
    <property type="entry name" value="NEAT"/>
    <property type="match status" value="1"/>
</dbReference>
<dbReference type="Proteomes" id="UP000234237">
    <property type="component" value="Chromosome"/>
</dbReference>
<evidence type="ECO:0000256" key="1">
    <source>
        <dbReference type="ARBA" id="ARBA00004168"/>
    </source>
</evidence>
<dbReference type="STRING" id="302167.GCA_900166595_04101"/>
<evidence type="ECO:0000256" key="6">
    <source>
        <dbReference type="ARBA" id="ARBA00023088"/>
    </source>
</evidence>
<dbReference type="CDD" id="cd06920">
    <property type="entry name" value="NEAT"/>
    <property type="match status" value="1"/>
</dbReference>
<feature type="compositionally biased region" description="Polar residues" evidence="7">
    <location>
        <begin position="146"/>
        <end position="159"/>
    </location>
</feature>
<feature type="region of interest" description="Disordered" evidence="7">
    <location>
        <begin position="146"/>
        <end position="190"/>
    </location>
</feature>
<dbReference type="InterPro" id="IPR037250">
    <property type="entry name" value="NEAT_dom_sf"/>
</dbReference>
<dbReference type="PROSITE" id="PS50978">
    <property type="entry name" value="NEAT"/>
    <property type="match status" value="1"/>
</dbReference>
<feature type="domain" description="NEAT" evidence="9">
    <location>
        <begin position="32"/>
        <end position="147"/>
    </location>
</feature>
<keyword evidence="5" id="KW-0408">Iron</keyword>